<comment type="caution">
    <text evidence="3">The sequence shown here is derived from an EMBL/GenBank/DDBJ whole genome shotgun (WGS) entry which is preliminary data.</text>
</comment>
<feature type="region of interest" description="Disordered" evidence="1">
    <location>
        <begin position="202"/>
        <end position="244"/>
    </location>
</feature>
<reference evidence="3" key="1">
    <citation type="submission" date="2020-06" db="EMBL/GenBank/DDBJ databases">
        <title>Draft genome sequences of strains closely related to Aspergillus parafelis and Aspergillus hiratsukae.</title>
        <authorList>
            <person name="Dos Santos R.A.C."/>
            <person name="Rivero-Menendez O."/>
            <person name="Steenwyk J.L."/>
            <person name="Mead M.E."/>
            <person name="Goldman G.H."/>
            <person name="Alastruey-Izquierdo A."/>
            <person name="Rokas A."/>
        </authorList>
    </citation>
    <scope>NUCLEOTIDE SEQUENCE</scope>
    <source>
        <strain evidence="2">CNM-CM5623</strain>
        <strain evidence="3">CNM-CM7691</strain>
    </source>
</reference>
<organism evidence="3 4">
    <name type="scientific">Aspergillus felis</name>
    <dbReference type="NCBI Taxonomy" id="1287682"/>
    <lineage>
        <taxon>Eukaryota</taxon>
        <taxon>Fungi</taxon>
        <taxon>Dikarya</taxon>
        <taxon>Ascomycota</taxon>
        <taxon>Pezizomycotina</taxon>
        <taxon>Eurotiomycetes</taxon>
        <taxon>Eurotiomycetidae</taxon>
        <taxon>Eurotiales</taxon>
        <taxon>Aspergillaceae</taxon>
        <taxon>Aspergillus</taxon>
        <taxon>Aspergillus subgen. Fumigati</taxon>
    </lineage>
</organism>
<dbReference type="EMBL" id="JACBAG010001914">
    <property type="protein sequence ID" value="KAF7176266.1"/>
    <property type="molecule type" value="Genomic_DNA"/>
</dbReference>
<protein>
    <recommendedName>
        <fullName evidence="5">BTB domain-containing protein</fullName>
    </recommendedName>
</protein>
<gene>
    <name evidence="2" type="ORF">CNMCM5623_002241</name>
    <name evidence="3" type="ORF">CNMCM7691_001982</name>
</gene>
<dbReference type="EMBL" id="JACBAE010001237">
    <property type="protein sequence ID" value="KAF7169619.1"/>
    <property type="molecule type" value="Genomic_DNA"/>
</dbReference>
<dbReference type="OrthoDB" id="5371510at2759"/>
<dbReference type="AlphaFoldDB" id="A0A8H6QLU9"/>
<evidence type="ECO:0008006" key="5">
    <source>
        <dbReference type="Google" id="ProtNLM"/>
    </source>
</evidence>
<sequence>MINPPNTPLQGYLRSMDVDSSSNERAEGDSSPFKVKEWQWPRFPFGTTYIPIRPTPPRTEIRNPPEPCPPLLLLDNADTLVFIDSPPRSSTNSLLPASGEYVPHRIHSQKLLQTNSPFFKKLFNPRTQARIVKRRGLTDGLTNGLKYAIDLTPPTEGEDAVIAITELSCPLGIRTWSRCQKRWCLPMTCVGGQDEDEVLDTNTHKGFGRLPSQWSNDSVAQNPETDEQSGNHQEGDMGTPEASSFAAERGKLRLPLDYSASRHRAGIEQVLQALEDFHPQLDTPCKLWTFFALAKLYDIATAPKICDLILSWFYESTNVRFLEIHPEISYRIACGIQCASLCRDTFSILVGEEALLLLANGDEAARLERPRVTWHGRLRESLDDTELQRIEYASKSFLDHVINRFVHLMGASMAWLHDLSEFQKVHRFQPRSSPEEKAKSQLLTALKDFVRCTLLSPLAGRVPDRGGPKASLSSHDHEGYPPPNFANAYMEMSPAERIISRTFWHSISLECFTGQCPFLSARPSVITSLAKSIPQFREQEDWQTNGISRKELIARVVGFNSFYRSFARRVFDWDVSRPQMKNASRSDSSIYSAPQLQNLPGIDLVLPLEMIEFDLDTFFNQVQRYVNDYAKLITLRSSTMFYELTDTLTGLTENEFKYLPLWAGGNDDGSGGVFTDDNVPLLETGGFSTPGPAIHTGSTASSVMSHSTIAPSEFESTVQGASHRATESHQSDVMSIDTDIGQDSGRNCDHVSSSWQSAGDDTSIDLDEEFDFDSASDSTGTVVMGSPSHSDLLSDFEEVHVDDNNASGSRP</sequence>
<evidence type="ECO:0000313" key="3">
    <source>
        <dbReference type="EMBL" id="KAF7176266.1"/>
    </source>
</evidence>
<evidence type="ECO:0000313" key="2">
    <source>
        <dbReference type="EMBL" id="KAF7169619.1"/>
    </source>
</evidence>
<evidence type="ECO:0000313" key="4">
    <source>
        <dbReference type="Proteomes" id="UP000641853"/>
    </source>
</evidence>
<dbReference type="Proteomes" id="UP000654922">
    <property type="component" value="Unassembled WGS sequence"/>
</dbReference>
<keyword evidence="4" id="KW-1185">Reference proteome</keyword>
<feature type="compositionally biased region" description="Polar residues" evidence="1">
    <location>
        <begin position="750"/>
        <end position="760"/>
    </location>
</feature>
<feature type="region of interest" description="Disordered" evidence="1">
    <location>
        <begin position="1"/>
        <end position="30"/>
    </location>
</feature>
<dbReference type="Proteomes" id="UP000641853">
    <property type="component" value="Unassembled WGS sequence"/>
</dbReference>
<evidence type="ECO:0000256" key="1">
    <source>
        <dbReference type="SAM" id="MobiDB-lite"/>
    </source>
</evidence>
<feature type="region of interest" description="Disordered" evidence="1">
    <location>
        <begin position="742"/>
        <end position="811"/>
    </location>
</feature>
<feature type="compositionally biased region" description="Polar residues" evidence="1">
    <location>
        <begin position="212"/>
        <end position="232"/>
    </location>
</feature>
<name>A0A8H6QLU9_9EURO</name>
<accession>A0A8H6QLU9</accession>
<feature type="compositionally biased region" description="Acidic residues" evidence="1">
    <location>
        <begin position="762"/>
        <end position="774"/>
    </location>
</feature>
<proteinExistence type="predicted"/>